<dbReference type="InParanoid" id="A2DFP4"/>
<dbReference type="Gene3D" id="1.25.10.10">
    <property type="entry name" value="Leucine-rich Repeat Variant"/>
    <property type="match status" value="1"/>
</dbReference>
<reference evidence="1" key="2">
    <citation type="journal article" date="2007" name="Science">
        <title>Draft genome sequence of the sexually transmitted pathogen Trichomonas vaginalis.</title>
        <authorList>
            <person name="Carlton J.M."/>
            <person name="Hirt R.P."/>
            <person name="Silva J.C."/>
            <person name="Delcher A.L."/>
            <person name="Schatz M."/>
            <person name="Zhao Q."/>
            <person name="Wortman J.R."/>
            <person name="Bidwell S.L."/>
            <person name="Alsmark U.C.M."/>
            <person name="Besteiro S."/>
            <person name="Sicheritz-Ponten T."/>
            <person name="Noel C.J."/>
            <person name="Dacks J.B."/>
            <person name="Foster P.G."/>
            <person name="Simillion C."/>
            <person name="Van de Peer Y."/>
            <person name="Miranda-Saavedra D."/>
            <person name="Barton G.J."/>
            <person name="Westrop G.D."/>
            <person name="Mueller S."/>
            <person name="Dessi D."/>
            <person name="Fiori P.L."/>
            <person name="Ren Q."/>
            <person name="Paulsen I."/>
            <person name="Zhang H."/>
            <person name="Bastida-Corcuera F.D."/>
            <person name="Simoes-Barbosa A."/>
            <person name="Brown M.T."/>
            <person name="Hayes R.D."/>
            <person name="Mukherjee M."/>
            <person name="Okumura C.Y."/>
            <person name="Schneider R."/>
            <person name="Smith A.J."/>
            <person name="Vanacova S."/>
            <person name="Villalvazo M."/>
            <person name="Haas B.J."/>
            <person name="Pertea M."/>
            <person name="Feldblyum T.V."/>
            <person name="Utterback T.R."/>
            <person name="Shu C.L."/>
            <person name="Osoegawa K."/>
            <person name="de Jong P.J."/>
            <person name="Hrdy I."/>
            <person name="Horvathova L."/>
            <person name="Zubacova Z."/>
            <person name="Dolezal P."/>
            <person name="Malik S.B."/>
            <person name="Logsdon J.M. Jr."/>
            <person name="Henze K."/>
            <person name="Gupta A."/>
            <person name="Wang C.C."/>
            <person name="Dunne R.L."/>
            <person name="Upcroft J.A."/>
            <person name="Upcroft P."/>
            <person name="White O."/>
            <person name="Salzberg S.L."/>
            <person name="Tang P."/>
            <person name="Chiu C.-H."/>
            <person name="Lee Y.-S."/>
            <person name="Embley T.M."/>
            <person name="Coombs G.H."/>
            <person name="Mottram J.C."/>
            <person name="Tachezy J."/>
            <person name="Fraser-Liggett C.M."/>
            <person name="Johnson P.J."/>
        </authorList>
    </citation>
    <scope>NUCLEOTIDE SEQUENCE [LARGE SCALE GENOMIC DNA]</scope>
    <source>
        <strain evidence="1">G3</strain>
    </source>
</reference>
<keyword evidence="2" id="KW-1185">Reference proteome</keyword>
<evidence type="ECO:0000313" key="1">
    <source>
        <dbReference type="EMBL" id="EAY20747.1"/>
    </source>
</evidence>
<dbReference type="RefSeq" id="XP_001581733.1">
    <property type="nucleotide sequence ID" value="XM_001581683.1"/>
</dbReference>
<evidence type="ECO:0000313" key="2">
    <source>
        <dbReference type="Proteomes" id="UP000001542"/>
    </source>
</evidence>
<dbReference type="VEuPathDB" id="TrichDB:TVAGG3_0323650"/>
<accession>A2DFP4</accession>
<organism evidence="1 2">
    <name type="scientific">Trichomonas vaginalis (strain ATCC PRA-98 / G3)</name>
    <dbReference type="NCBI Taxonomy" id="412133"/>
    <lineage>
        <taxon>Eukaryota</taxon>
        <taxon>Metamonada</taxon>
        <taxon>Parabasalia</taxon>
        <taxon>Trichomonadida</taxon>
        <taxon>Trichomonadidae</taxon>
        <taxon>Trichomonas</taxon>
    </lineage>
</organism>
<dbReference type="AlphaFoldDB" id="A2DFP4"/>
<dbReference type="SMR" id="A2DFP4"/>
<protein>
    <submittedName>
        <fullName evidence="1">Uncharacterized protein</fullName>
    </submittedName>
</protein>
<dbReference type="Proteomes" id="UP000001542">
    <property type="component" value="Unassembled WGS sequence"/>
</dbReference>
<proteinExistence type="predicted"/>
<dbReference type="SUPFAM" id="SSF48371">
    <property type="entry name" value="ARM repeat"/>
    <property type="match status" value="1"/>
</dbReference>
<dbReference type="VEuPathDB" id="TrichDB:TVAG_391310"/>
<dbReference type="KEGG" id="tva:5466291"/>
<gene>
    <name evidence="1" type="ORF">TVAG_391310</name>
</gene>
<name>A2DFP4_TRIV3</name>
<sequence>MDIYKDEILTSRSTNLFADYESNESLQKLTDEFIIQDLIDQFNTSETEILPQLLNLRDAINSNRILNCSLFEENQNLELLKHILLTSINISYKEIISDILFVCFKKISPEKLNLFNDIEFFKYLYDNCDQRHDYAFKLLGIIVTLSQDARDFLFSDCSIETLLQSYSMKQDSLDNLLWLISCASYLDTERYPILLNFALECISSNQEISMMQMRYLTYILYCVCNNGHASDVFSHSLFTFDLISKIFSINDINSSRQMLRAMNLMIYQTQGTFQLPTDFISSLLHHSNPNILNEIFEFIRYSTVLNADSAQVMVNEGIMDTFSDIFQNGSTSQKNIALPAMESIVANIGRPNYLQVLPHLMQFLDTDDEEHCSIALRLFYRFFNACDDDEILKDSKQHFQEEGGMDLLNELLENDNLYDLVDSIIDLFNDENQV</sequence>
<dbReference type="InterPro" id="IPR011989">
    <property type="entry name" value="ARM-like"/>
</dbReference>
<dbReference type="EMBL" id="DS113195">
    <property type="protein sequence ID" value="EAY20747.1"/>
    <property type="molecule type" value="Genomic_DNA"/>
</dbReference>
<dbReference type="InterPro" id="IPR016024">
    <property type="entry name" value="ARM-type_fold"/>
</dbReference>
<reference evidence="1" key="1">
    <citation type="submission" date="2006-10" db="EMBL/GenBank/DDBJ databases">
        <authorList>
            <person name="Amadeo P."/>
            <person name="Zhao Q."/>
            <person name="Wortman J."/>
            <person name="Fraser-Liggett C."/>
            <person name="Carlton J."/>
        </authorList>
    </citation>
    <scope>NUCLEOTIDE SEQUENCE</scope>
    <source>
        <strain evidence="1">G3</strain>
    </source>
</reference>